<feature type="compositionally biased region" description="Basic and acidic residues" evidence="1">
    <location>
        <begin position="95"/>
        <end position="104"/>
    </location>
</feature>
<protein>
    <recommendedName>
        <fullName evidence="4">Mediator of RNA polymerase II transcription subunit 17</fullName>
    </recommendedName>
</protein>
<dbReference type="AlphaFoldDB" id="A0A9D4Z0M9"/>
<reference evidence="2" key="2">
    <citation type="submission" date="2020-11" db="EMBL/GenBank/DDBJ databases">
        <authorList>
            <person name="Cecchin M."/>
            <person name="Marcolungo L."/>
            <person name="Rossato M."/>
            <person name="Girolomoni L."/>
            <person name="Cosentino E."/>
            <person name="Cuine S."/>
            <person name="Li-Beisson Y."/>
            <person name="Delledonne M."/>
            <person name="Ballottari M."/>
        </authorList>
    </citation>
    <scope>NUCLEOTIDE SEQUENCE</scope>
    <source>
        <strain evidence="2">211/11P</strain>
        <tissue evidence="2">Whole cell</tissue>
    </source>
</reference>
<evidence type="ECO:0000256" key="1">
    <source>
        <dbReference type="SAM" id="MobiDB-lite"/>
    </source>
</evidence>
<dbReference type="EMBL" id="SIDB01000002">
    <property type="protein sequence ID" value="KAI3436784.1"/>
    <property type="molecule type" value="Genomic_DNA"/>
</dbReference>
<feature type="region of interest" description="Disordered" evidence="1">
    <location>
        <begin position="1"/>
        <end position="108"/>
    </location>
</feature>
<name>A0A9D4Z0M9_CHLVU</name>
<sequence>MKRSRLGIRRQPADFQEDDEGNRRAAEEHPDTQRQASDDQADPVVRSWAADFAAEVEEGAGLRAPRQFEQQQASSEQMERQDSLVVSDSEEDELKEQAGVEETPRLASLPADDEEARLGLLKVIDSMRRRVDDGRVQLLCSQRLRQQKQQLIDRGQAVLEQHCAASWHQQQQQQQAGAPTTEQQHRLECQVHSLLAACAAGQWWLQAIVSLPEQQHGIGPASLLVISPDSSLVCRQQQCRPASNSEGGSAPGKAGCRSLQLTAALDVQRPQGPPQQQPGEATWVDVFLLLEQAARPASVAAAASSGGDVLAAPAVAAPPLLLGRVQLDWGEFLRSHSGSHQPAFQPPVCPPKQHRVALAVESKRLDLRCVSSIAQQLGFVPAVPAVSAAAGAGGSHHFVLQGAAAGCSADLPATATLRIAHHSSAFAEVLLQSSSCQLLAVLEEQLGAALVQAAQQAGLPSDEVTVQPSLLGPEYAQQQAAAAVALVEELDASIEWVETLLKEKLSLDSQHRRQKVPGPGLARVREVQGAALAAMAATDGHMASLLRQC</sequence>
<evidence type="ECO:0000313" key="2">
    <source>
        <dbReference type="EMBL" id="KAI3436784.1"/>
    </source>
</evidence>
<keyword evidence="3" id="KW-1185">Reference proteome</keyword>
<reference evidence="2" key="1">
    <citation type="journal article" date="2019" name="Plant J.">
        <title>Chlorella vulgaris genome assembly and annotation reveals the molecular basis for metabolic acclimation to high light conditions.</title>
        <authorList>
            <person name="Cecchin M."/>
            <person name="Marcolungo L."/>
            <person name="Rossato M."/>
            <person name="Girolomoni L."/>
            <person name="Cosentino E."/>
            <person name="Cuine S."/>
            <person name="Li-Beisson Y."/>
            <person name="Delledonne M."/>
            <person name="Ballottari M."/>
        </authorList>
    </citation>
    <scope>NUCLEOTIDE SEQUENCE</scope>
    <source>
        <strain evidence="2">211/11P</strain>
    </source>
</reference>
<gene>
    <name evidence="2" type="ORF">D9Q98_006195</name>
</gene>
<comment type="caution">
    <text evidence="2">The sequence shown here is derived from an EMBL/GenBank/DDBJ whole genome shotgun (WGS) entry which is preliminary data.</text>
</comment>
<organism evidence="2 3">
    <name type="scientific">Chlorella vulgaris</name>
    <name type="common">Green alga</name>
    <dbReference type="NCBI Taxonomy" id="3077"/>
    <lineage>
        <taxon>Eukaryota</taxon>
        <taxon>Viridiplantae</taxon>
        <taxon>Chlorophyta</taxon>
        <taxon>core chlorophytes</taxon>
        <taxon>Trebouxiophyceae</taxon>
        <taxon>Chlorellales</taxon>
        <taxon>Chlorellaceae</taxon>
        <taxon>Chlorella clade</taxon>
        <taxon>Chlorella</taxon>
    </lineage>
</organism>
<dbReference type="Proteomes" id="UP001055712">
    <property type="component" value="Unassembled WGS sequence"/>
</dbReference>
<proteinExistence type="predicted"/>
<dbReference type="OrthoDB" id="513884at2759"/>
<evidence type="ECO:0000313" key="3">
    <source>
        <dbReference type="Proteomes" id="UP001055712"/>
    </source>
</evidence>
<feature type="compositionally biased region" description="Basic and acidic residues" evidence="1">
    <location>
        <begin position="21"/>
        <end position="32"/>
    </location>
</feature>
<accession>A0A9D4Z0M9</accession>
<evidence type="ECO:0008006" key="4">
    <source>
        <dbReference type="Google" id="ProtNLM"/>
    </source>
</evidence>